<feature type="transmembrane region" description="Helical" evidence="1">
    <location>
        <begin position="21"/>
        <end position="41"/>
    </location>
</feature>
<dbReference type="PATRIC" id="fig|1046596.6.peg.2193"/>
<keyword evidence="1" id="KW-1133">Transmembrane helix</keyword>
<proteinExistence type="predicted"/>
<organism evidence="2 3">
    <name type="scientific">Liquorilactobacillus mali KCTC 3596 = DSM 20444</name>
    <dbReference type="NCBI Taxonomy" id="1046596"/>
    <lineage>
        <taxon>Bacteria</taxon>
        <taxon>Bacillati</taxon>
        <taxon>Bacillota</taxon>
        <taxon>Bacilli</taxon>
        <taxon>Lactobacillales</taxon>
        <taxon>Lactobacillaceae</taxon>
        <taxon>Liquorilactobacillus</taxon>
    </lineage>
</organism>
<dbReference type="RefSeq" id="WP_003691025.1">
    <property type="nucleotide sequence ID" value="NZ_AKKT01000168.1"/>
</dbReference>
<dbReference type="EMBL" id="AYYH01000006">
    <property type="protein sequence ID" value="KRN10847.1"/>
    <property type="molecule type" value="Genomic_DNA"/>
</dbReference>
<dbReference type="AlphaFoldDB" id="J0KWT9"/>
<feature type="transmembrane region" description="Helical" evidence="1">
    <location>
        <begin position="47"/>
        <end position="67"/>
    </location>
</feature>
<sequence>MLKNIKKKFVGDDGTLNGKMVAASISLLIVIVQQLLASFGIKFTGDIGAIVACINTVLAFLGLIGVFSEPATVSVDTASLEQQIVSSNAEISAAKAAANTAKAVANTAQASVDLAHTKISNLSGQVDAINSTVAAQ</sequence>
<name>J0KWT9_9LACO</name>
<keyword evidence="3" id="KW-1185">Reference proteome</keyword>
<dbReference type="Pfam" id="PF04531">
    <property type="entry name" value="Phage_holin_1"/>
    <property type="match status" value="1"/>
</dbReference>
<dbReference type="OrthoDB" id="2300312at2"/>
<comment type="caution">
    <text evidence="2">The sequence shown here is derived from an EMBL/GenBank/DDBJ whole genome shotgun (WGS) entry which is preliminary data.</text>
</comment>
<evidence type="ECO:0000313" key="2">
    <source>
        <dbReference type="EMBL" id="KRN10847.1"/>
    </source>
</evidence>
<dbReference type="InterPro" id="IPR006485">
    <property type="entry name" value="Phage-like_holin"/>
</dbReference>
<dbReference type="Proteomes" id="UP000050898">
    <property type="component" value="Unassembled WGS sequence"/>
</dbReference>
<protein>
    <submittedName>
        <fullName evidence="2">Prophage Lp2 protein 58</fullName>
    </submittedName>
</protein>
<gene>
    <name evidence="2" type="ORF">FD00_GL002090</name>
</gene>
<evidence type="ECO:0000313" key="3">
    <source>
        <dbReference type="Proteomes" id="UP000050898"/>
    </source>
</evidence>
<keyword evidence="1" id="KW-0472">Membrane</keyword>
<accession>J0KWT9</accession>
<evidence type="ECO:0000256" key="1">
    <source>
        <dbReference type="SAM" id="Phobius"/>
    </source>
</evidence>
<keyword evidence="1" id="KW-0812">Transmembrane</keyword>
<reference evidence="2 3" key="1">
    <citation type="journal article" date="2015" name="Genome Announc.">
        <title>Expanding the biotechnology potential of lactobacilli through comparative genomics of 213 strains and associated genera.</title>
        <authorList>
            <person name="Sun Z."/>
            <person name="Harris H.M."/>
            <person name="McCann A."/>
            <person name="Guo C."/>
            <person name="Argimon S."/>
            <person name="Zhang W."/>
            <person name="Yang X."/>
            <person name="Jeffery I.B."/>
            <person name="Cooney J.C."/>
            <person name="Kagawa T.F."/>
            <person name="Liu W."/>
            <person name="Song Y."/>
            <person name="Salvetti E."/>
            <person name="Wrobel A."/>
            <person name="Rasinkangas P."/>
            <person name="Parkhill J."/>
            <person name="Rea M.C."/>
            <person name="O'Sullivan O."/>
            <person name="Ritari J."/>
            <person name="Douillard F.P."/>
            <person name="Paul Ross R."/>
            <person name="Yang R."/>
            <person name="Briner A.E."/>
            <person name="Felis G.E."/>
            <person name="de Vos W.M."/>
            <person name="Barrangou R."/>
            <person name="Klaenhammer T.R."/>
            <person name="Caufield P.W."/>
            <person name="Cui Y."/>
            <person name="Zhang H."/>
            <person name="O'Toole P.W."/>
        </authorList>
    </citation>
    <scope>NUCLEOTIDE SEQUENCE [LARGE SCALE GENOMIC DNA]</scope>
    <source>
        <strain evidence="2 3">DSM 20444</strain>
    </source>
</reference>